<feature type="region of interest" description="Disordered" evidence="1">
    <location>
        <begin position="15"/>
        <end position="36"/>
    </location>
</feature>
<dbReference type="eggNOG" id="ENOG502SNUQ">
    <property type="taxonomic scope" value="Eukaryota"/>
</dbReference>
<dbReference type="OrthoDB" id="3251057at2759"/>
<evidence type="ECO:0008006" key="4">
    <source>
        <dbReference type="Google" id="ProtNLM"/>
    </source>
</evidence>
<name>R7S5H6_PUNST</name>
<dbReference type="SUPFAM" id="SSF53098">
    <property type="entry name" value="Ribonuclease H-like"/>
    <property type="match status" value="1"/>
</dbReference>
<reference evidence="3" key="1">
    <citation type="journal article" date="2012" name="Science">
        <title>The Paleozoic origin of enzymatic lignin decomposition reconstructed from 31 fungal genomes.</title>
        <authorList>
            <person name="Floudas D."/>
            <person name="Binder M."/>
            <person name="Riley R."/>
            <person name="Barry K."/>
            <person name="Blanchette R.A."/>
            <person name="Henrissat B."/>
            <person name="Martinez A.T."/>
            <person name="Otillar R."/>
            <person name="Spatafora J.W."/>
            <person name="Yadav J.S."/>
            <person name="Aerts A."/>
            <person name="Benoit I."/>
            <person name="Boyd A."/>
            <person name="Carlson A."/>
            <person name="Copeland A."/>
            <person name="Coutinho P.M."/>
            <person name="de Vries R.P."/>
            <person name="Ferreira P."/>
            <person name="Findley K."/>
            <person name="Foster B."/>
            <person name="Gaskell J."/>
            <person name="Glotzer D."/>
            <person name="Gorecki P."/>
            <person name="Heitman J."/>
            <person name="Hesse C."/>
            <person name="Hori C."/>
            <person name="Igarashi K."/>
            <person name="Jurgens J.A."/>
            <person name="Kallen N."/>
            <person name="Kersten P."/>
            <person name="Kohler A."/>
            <person name="Kuees U."/>
            <person name="Kumar T.K.A."/>
            <person name="Kuo A."/>
            <person name="LaButti K."/>
            <person name="Larrondo L.F."/>
            <person name="Lindquist E."/>
            <person name="Ling A."/>
            <person name="Lombard V."/>
            <person name="Lucas S."/>
            <person name="Lundell T."/>
            <person name="Martin R."/>
            <person name="McLaughlin D.J."/>
            <person name="Morgenstern I."/>
            <person name="Morin E."/>
            <person name="Murat C."/>
            <person name="Nagy L.G."/>
            <person name="Nolan M."/>
            <person name="Ohm R.A."/>
            <person name="Patyshakuliyeva A."/>
            <person name="Rokas A."/>
            <person name="Ruiz-Duenas F.J."/>
            <person name="Sabat G."/>
            <person name="Salamov A."/>
            <person name="Samejima M."/>
            <person name="Schmutz J."/>
            <person name="Slot J.C."/>
            <person name="St John F."/>
            <person name="Stenlid J."/>
            <person name="Sun H."/>
            <person name="Sun S."/>
            <person name="Syed K."/>
            <person name="Tsang A."/>
            <person name="Wiebenga A."/>
            <person name="Young D."/>
            <person name="Pisabarro A."/>
            <person name="Eastwood D.C."/>
            <person name="Martin F."/>
            <person name="Cullen D."/>
            <person name="Grigoriev I.V."/>
            <person name="Hibbett D.S."/>
        </authorList>
    </citation>
    <scope>NUCLEOTIDE SEQUENCE [LARGE SCALE GENOMIC DNA]</scope>
    <source>
        <strain evidence="3">HHB-11173 SS5</strain>
    </source>
</reference>
<dbReference type="KEGG" id="psq:PUNSTDRAFT_74871"/>
<gene>
    <name evidence="2" type="ORF">PUNSTDRAFT_74871</name>
</gene>
<evidence type="ECO:0000313" key="2">
    <source>
        <dbReference type="EMBL" id="EIN05207.1"/>
    </source>
</evidence>
<evidence type="ECO:0000313" key="3">
    <source>
        <dbReference type="Proteomes" id="UP000054196"/>
    </source>
</evidence>
<accession>R7S5H6</accession>
<dbReference type="AlphaFoldDB" id="R7S5H6"/>
<dbReference type="RefSeq" id="XP_007387610.1">
    <property type="nucleotide sequence ID" value="XM_007387548.1"/>
</dbReference>
<keyword evidence="3" id="KW-1185">Reference proteome</keyword>
<organism evidence="2 3">
    <name type="scientific">Punctularia strigosozonata (strain HHB-11173)</name>
    <name type="common">White-rot fungus</name>
    <dbReference type="NCBI Taxonomy" id="741275"/>
    <lineage>
        <taxon>Eukaryota</taxon>
        <taxon>Fungi</taxon>
        <taxon>Dikarya</taxon>
        <taxon>Basidiomycota</taxon>
        <taxon>Agaricomycotina</taxon>
        <taxon>Agaricomycetes</taxon>
        <taxon>Corticiales</taxon>
        <taxon>Punctulariaceae</taxon>
        <taxon>Punctularia</taxon>
    </lineage>
</organism>
<proteinExistence type="predicted"/>
<dbReference type="OMA" id="CERFAIT"/>
<dbReference type="GeneID" id="18885536"/>
<feature type="compositionally biased region" description="Basic residues" evidence="1">
    <location>
        <begin position="15"/>
        <end position="26"/>
    </location>
</feature>
<protein>
    <recommendedName>
        <fullName evidence="4">hAT-like transposase RNase-H fold domain-containing protein</fullName>
    </recommendedName>
</protein>
<evidence type="ECO:0000256" key="1">
    <source>
        <dbReference type="SAM" id="MobiDB-lite"/>
    </source>
</evidence>
<dbReference type="HOGENOM" id="CLU_050717_0_0_1"/>
<feature type="region of interest" description="Disordered" evidence="1">
    <location>
        <begin position="54"/>
        <end position="74"/>
    </location>
</feature>
<dbReference type="EMBL" id="JH687551">
    <property type="protein sequence ID" value="EIN05207.1"/>
    <property type="molecule type" value="Genomic_DNA"/>
</dbReference>
<dbReference type="InterPro" id="IPR012337">
    <property type="entry name" value="RNaseH-like_sf"/>
</dbReference>
<dbReference type="Proteomes" id="UP000054196">
    <property type="component" value="Unassembled WGS sequence"/>
</dbReference>
<sequence length="349" mass="38665">MIGFFFSRPKPAKKVTVRSGNARRSRQSGGMLPAEPVVEEVIVEDGEDVNEVDLAADDPDASNPGGNDPSKAAHDAQVVRSVHEQAIRDCSILYGIDLTPETRKEALGVFPKVAGLARRVHDSATLFEKFNRLVAADPAMLGQKRTLDRRVATRWNSELACLSAHIHFKKQVKQLTNDDENALDAYALSPSQWKLAEDLVSVLEIFDTPTKLFSKNEVPLICETIPMLETFEAQLVAVCDQKHAQLPPIIRVAAQASLLVVGKYYALSDDNEIYRIAMVLCPWRKLQWFAVRQWSAEDISTVKAITIRTFREIYAGDSNNTEAVGASSTAIAAPLKRQVSVQVYTRSFV</sequence>